<name>A0A2P8DFP5_9ACTN</name>
<comment type="caution">
    <text evidence="2">The sequence shown here is derived from an EMBL/GenBank/DDBJ whole genome shotgun (WGS) entry which is preliminary data.</text>
</comment>
<feature type="compositionally biased region" description="Basic residues" evidence="1">
    <location>
        <begin position="88"/>
        <end position="99"/>
    </location>
</feature>
<feature type="region of interest" description="Disordered" evidence="1">
    <location>
        <begin position="83"/>
        <end position="194"/>
    </location>
</feature>
<dbReference type="Proteomes" id="UP000240542">
    <property type="component" value="Unassembled WGS sequence"/>
</dbReference>
<feature type="compositionally biased region" description="Low complexity" evidence="1">
    <location>
        <begin position="163"/>
        <end position="179"/>
    </location>
</feature>
<keyword evidence="3" id="KW-1185">Reference proteome</keyword>
<evidence type="ECO:0000313" key="2">
    <source>
        <dbReference type="EMBL" id="PSK96035.1"/>
    </source>
</evidence>
<dbReference type="RefSeq" id="WP_106584475.1">
    <property type="nucleotide sequence ID" value="NZ_PYGA01000013.1"/>
</dbReference>
<dbReference type="AlphaFoldDB" id="A0A2P8DFP5"/>
<dbReference type="EMBL" id="PYGA01000013">
    <property type="protein sequence ID" value="PSK96035.1"/>
    <property type="molecule type" value="Genomic_DNA"/>
</dbReference>
<evidence type="ECO:0000313" key="3">
    <source>
        <dbReference type="Proteomes" id="UP000240542"/>
    </source>
</evidence>
<feature type="compositionally biased region" description="Polar residues" evidence="1">
    <location>
        <begin position="270"/>
        <end position="287"/>
    </location>
</feature>
<gene>
    <name evidence="2" type="ORF">CLV63_113198</name>
</gene>
<accession>A0A2P8DFP5</accession>
<dbReference type="OrthoDB" id="3427056at2"/>
<reference evidence="2 3" key="1">
    <citation type="submission" date="2018-03" db="EMBL/GenBank/DDBJ databases">
        <title>Genomic Encyclopedia of Archaeal and Bacterial Type Strains, Phase II (KMG-II): from individual species to whole genera.</title>
        <authorList>
            <person name="Goeker M."/>
        </authorList>
    </citation>
    <scope>NUCLEOTIDE SEQUENCE [LARGE SCALE GENOMIC DNA]</scope>
    <source>
        <strain evidence="2 3">DSM 45312</strain>
    </source>
</reference>
<evidence type="ECO:0000256" key="1">
    <source>
        <dbReference type="SAM" id="MobiDB-lite"/>
    </source>
</evidence>
<protein>
    <submittedName>
        <fullName evidence="2">Uncharacterized protein</fullName>
    </submittedName>
</protein>
<sequence length="287" mass="30530">MEILIFAVVAVFMVSRGATDIAATVTGKTPPSHAYRMAKLQAKGEQRRTEPDPDTRAGLGRVARHWYLDACEDADAWRAERHLSKPERKARKAARKAKRQAVIDAAKTKAKQRMAAARGDKGTGRPAGPLVMPEPPPVPELPDNVIPFARKPQPGPAPAEPSGPTANNGPAAPAAAGTDTDTKENRPMDTANDAAGLSPHVAALNNASGYLVQLNTMLERIQAQMTQADMGAEVTGALGTARDANTNASEAMKRAAEVTEQVNRKVQEAYNASQGQAANKDYQQQGQ</sequence>
<feature type="region of interest" description="Disordered" evidence="1">
    <location>
        <begin position="268"/>
        <end position="287"/>
    </location>
</feature>
<proteinExistence type="predicted"/>
<organism evidence="2 3">
    <name type="scientific">Murinocardiopsis flavida</name>
    <dbReference type="NCBI Taxonomy" id="645275"/>
    <lineage>
        <taxon>Bacteria</taxon>
        <taxon>Bacillati</taxon>
        <taxon>Actinomycetota</taxon>
        <taxon>Actinomycetes</taxon>
        <taxon>Streptosporangiales</taxon>
        <taxon>Nocardiopsidaceae</taxon>
        <taxon>Murinocardiopsis</taxon>
    </lineage>
</organism>